<comment type="caution">
    <text evidence="2">The sequence shown here is derived from an EMBL/GenBank/DDBJ whole genome shotgun (WGS) entry which is preliminary data.</text>
</comment>
<reference evidence="2 3" key="1">
    <citation type="submission" date="2018-06" db="EMBL/GenBank/DDBJ databases">
        <title>Sphaerisporangium craniellae sp. nov., isolated from a marine sponge in the South China Sea.</title>
        <authorList>
            <person name="Li L."/>
        </authorList>
    </citation>
    <scope>NUCLEOTIDE SEQUENCE [LARGE SCALE GENOMIC DNA]</scope>
    <source>
        <strain evidence="2 3">LHW63015</strain>
    </source>
</reference>
<dbReference type="SUPFAM" id="SSF54593">
    <property type="entry name" value="Glyoxalase/Bleomycin resistance protein/Dihydroxybiphenyl dioxygenase"/>
    <property type="match status" value="1"/>
</dbReference>
<evidence type="ECO:0000313" key="3">
    <source>
        <dbReference type="Proteomes" id="UP000253303"/>
    </source>
</evidence>
<dbReference type="RefSeq" id="WP_113980994.1">
    <property type="nucleotide sequence ID" value="NZ_QMEY01000004.1"/>
</dbReference>
<dbReference type="GO" id="GO:0051213">
    <property type="term" value="F:dioxygenase activity"/>
    <property type="evidence" value="ECO:0007669"/>
    <property type="project" value="UniProtKB-KW"/>
</dbReference>
<gene>
    <name evidence="2" type="ORF">DP939_13450</name>
</gene>
<organism evidence="2 3">
    <name type="scientific">Spongiactinospora rosea</name>
    <dbReference type="NCBI Taxonomy" id="2248750"/>
    <lineage>
        <taxon>Bacteria</taxon>
        <taxon>Bacillati</taxon>
        <taxon>Actinomycetota</taxon>
        <taxon>Actinomycetes</taxon>
        <taxon>Streptosporangiales</taxon>
        <taxon>Streptosporangiaceae</taxon>
        <taxon>Spongiactinospora</taxon>
    </lineage>
</organism>
<dbReference type="Proteomes" id="UP000253303">
    <property type="component" value="Unassembled WGS sequence"/>
</dbReference>
<evidence type="ECO:0000259" key="1">
    <source>
        <dbReference type="PROSITE" id="PS51819"/>
    </source>
</evidence>
<dbReference type="Gene3D" id="3.10.180.10">
    <property type="entry name" value="2,3-Dihydroxybiphenyl 1,2-Dioxygenase, domain 1"/>
    <property type="match status" value="1"/>
</dbReference>
<dbReference type="PROSITE" id="PS51819">
    <property type="entry name" value="VOC"/>
    <property type="match status" value="1"/>
</dbReference>
<keyword evidence="3" id="KW-1185">Reference proteome</keyword>
<feature type="domain" description="VOC" evidence="1">
    <location>
        <begin position="1"/>
        <end position="131"/>
    </location>
</feature>
<proteinExistence type="predicted"/>
<dbReference type="AlphaFoldDB" id="A0A366M110"/>
<name>A0A366M110_9ACTN</name>
<keyword evidence="2" id="KW-0560">Oxidoreductase</keyword>
<dbReference type="InterPro" id="IPR037523">
    <property type="entry name" value="VOC_core"/>
</dbReference>
<protein>
    <submittedName>
        <fullName evidence="2">Glyoxalase/bleomycin resistance/extradiol dioxygenase family protein</fullName>
    </submittedName>
</protein>
<evidence type="ECO:0000313" key="2">
    <source>
        <dbReference type="EMBL" id="RBQ19727.1"/>
    </source>
</evidence>
<sequence>MDALHPRLLVSRFADCHAFYDAILASFAGAKPAGGSPTGPYASWDVGGQCVLALIDRDMMADALPGPGPSAEQDTVMFVCRVPDVDAGLDLCLRHGGTLVARAADRPEWGENLRAAHLRDPAGTLIELQSY</sequence>
<dbReference type="OrthoDB" id="9798201at2"/>
<keyword evidence="2" id="KW-0223">Dioxygenase</keyword>
<dbReference type="InterPro" id="IPR029068">
    <property type="entry name" value="Glyas_Bleomycin-R_OHBP_Dase"/>
</dbReference>
<accession>A0A366M110</accession>
<dbReference type="EMBL" id="QMEY01000004">
    <property type="protein sequence ID" value="RBQ19727.1"/>
    <property type="molecule type" value="Genomic_DNA"/>
</dbReference>